<dbReference type="RefSeq" id="WP_006288136.1">
    <property type="nucleotide sequence ID" value="NZ_ARPM03000141.1"/>
</dbReference>
<dbReference type="Pfam" id="PF05188">
    <property type="entry name" value="MutS_II"/>
    <property type="match status" value="1"/>
</dbReference>
<dbReference type="Gene3D" id="3.30.420.110">
    <property type="entry name" value="MutS, connector domain"/>
    <property type="match status" value="1"/>
</dbReference>
<accession>A0A061JG77</accession>
<evidence type="ECO:0000256" key="4">
    <source>
        <dbReference type="ARBA" id="ARBA00022763"/>
    </source>
</evidence>
<feature type="domain" description="DNA mismatch repair proteins mutS family" evidence="11">
    <location>
        <begin position="696"/>
        <end position="712"/>
    </location>
</feature>
<dbReference type="GO" id="GO:0006298">
    <property type="term" value="P:mismatch repair"/>
    <property type="evidence" value="ECO:0007669"/>
    <property type="project" value="UniProtKB-UniRule"/>
</dbReference>
<dbReference type="InterPro" id="IPR007695">
    <property type="entry name" value="DNA_mismatch_repair_MutS-lik_N"/>
</dbReference>
<dbReference type="Pfam" id="PF05192">
    <property type="entry name" value="MutS_III"/>
    <property type="match status" value="1"/>
</dbReference>
<keyword evidence="13" id="KW-1185">Reference proteome</keyword>
<dbReference type="FunFam" id="3.40.1170.10:FF:000001">
    <property type="entry name" value="DNA mismatch repair protein MutS"/>
    <property type="match status" value="1"/>
</dbReference>
<protein>
    <recommendedName>
        <fullName evidence="2 9">DNA mismatch repair protein MutS</fullName>
    </recommendedName>
</protein>
<dbReference type="SUPFAM" id="SSF55271">
    <property type="entry name" value="DNA repair protein MutS, domain I"/>
    <property type="match status" value="1"/>
</dbReference>
<dbReference type="NCBIfam" id="NF003810">
    <property type="entry name" value="PRK05399.1"/>
    <property type="match status" value="1"/>
</dbReference>
<dbReference type="SMART" id="SM00533">
    <property type="entry name" value="MUTSd"/>
    <property type="match status" value="1"/>
</dbReference>
<dbReference type="GO" id="GO:0005829">
    <property type="term" value="C:cytosol"/>
    <property type="evidence" value="ECO:0007669"/>
    <property type="project" value="TreeGrafter"/>
</dbReference>
<dbReference type="GO" id="GO:0005524">
    <property type="term" value="F:ATP binding"/>
    <property type="evidence" value="ECO:0007669"/>
    <property type="project" value="UniProtKB-UniRule"/>
</dbReference>
<dbReference type="InterPro" id="IPR000432">
    <property type="entry name" value="DNA_mismatch_repair_MutS_C"/>
</dbReference>
<dbReference type="SUPFAM" id="SSF52540">
    <property type="entry name" value="P-loop containing nucleoside triphosphate hydrolases"/>
    <property type="match status" value="1"/>
</dbReference>
<dbReference type="InterPro" id="IPR045076">
    <property type="entry name" value="MutS"/>
</dbReference>
<evidence type="ECO:0000256" key="7">
    <source>
        <dbReference type="ARBA" id="ARBA00023204"/>
    </source>
</evidence>
<dbReference type="Gene3D" id="3.40.50.300">
    <property type="entry name" value="P-loop containing nucleotide triphosphate hydrolases"/>
    <property type="match status" value="1"/>
</dbReference>
<keyword evidence="4 10" id="KW-0227">DNA damage</keyword>
<dbReference type="InterPro" id="IPR036187">
    <property type="entry name" value="DNA_mismatch_repair_MutS_sf"/>
</dbReference>
<dbReference type="InterPro" id="IPR005748">
    <property type="entry name" value="DNA_mismatch_repair_MutS"/>
</dbReference>
<comment type="similarity">
    <text evidence="1 10">Belongs to the DNA mismatch repair MutS family.</text>
</comment>
<evidence type="ECO:0000256" key="9">
    <source>
        <dbReference type="NCBIfam" id="TIGR01070"/>
    </source>
</evidence>
<dbReference type="InterPro" id="IPR036678">
    <property type="entry name" value="MutS_con_dom_sf"/>
</dbReference>
<dbReference type="InterPro" id="IPR007861">
    <property type="entry name" value="DNA_mismatch_repair_MutS_clamp"/>
</dbReference>
<dbReference type="PANTHER" id="PTHR11361:SF34">
    <property type="entry name" value="DNA MISMATCH REPAIR PROTEIN MSH1, MITOCHONDRIAL"/>
    <property type="match status" value="1"/>
</dbReference>
<dbReference type="SUPFAM" id="SSF53150">
    <property type="entry name" value="DNA repair protein MutS, domain II"/>
    <property type="match status" value="1"/>
</dbReference>
<name>A0A061JG77_9PROT</name>
<dbReference type="AlphaFoldDB" id="A0A061JG77"/>
<evidence type="ECO:0000256" key="5">
    <source>
        <dbReference type="ARBA" id="ARBA00022840"/>
    </source>
</evidence>
<dbReference type="PIRSF" id="PIRSF037677">
    <property type="entry name" value="DNA_mis_repair_Msh6"/>
    <property type="match status" value="1"/>
</dbReference>
<dbReference type="CDD" id="cd03284">
    <property type="entry name" value="ABC_MutS1"/>
    <property type="match status" value="1"/>
</dbReference>
<keyword evidence="5" id="KW-0067">ATP-binding</keyword>
<dbReference type="Gene3D" id="1.10.1420.10">
    <property type="match status" value="2"/>
</dbReference>
<dbReference type="InterPro" id="IPR007696">
    <property type="entry name" value="DNA_mismatch_repair_MutS_core"/>
</dbReference>
<comment type="caution">
    <text evidence="12">The sequence shown here is derived from an EMBL/GenBank/DDBJ whole genome shotgun (WGS) entry which is preliminary data.</text>
</comment>
<evidence type="ECO:0000256" key="8">
    <source>
        <dbReference type="ARBA" id="ARBA00024647"/>
    </source>
</evidence>
<dbReference type="Pfam" id="PF05190">
    <property type="entry name" value="MutS_IV"/>
    <property type="match status" value="1"/>
</dbReference>
<dbReference type="Proteomes" id="UP000026922">
    <property type="component" value="Unassembled WGS sequence"/>
</dbReference>
<comment type="function">
    <text evidence="8">This protein is involved in the repair of mismatches in DNA. It is possible that it carries out the mismatch recognition step. This protein has a weak ATPase activity.</text>
</comment>
<proteinExistence type="inferred from homology"/>
<dbReference type="InterPro" id="IPR027417">
    <property type="entry name" value="P-loop_NTPase"/>
</dbReference>
<dbReference type="Gene3D" id="3.40.1170.10">
    <property type="entry name" value="DNA repair protein MutS, domain I"/>
    <property type="match status" value="1"/>
</dbReference>
<dbReference type="FunFam" id="3.40.50.300:FF:000870">
    <property type="entry name" value="MutS protein homolog 4"/>
    <property type="match status" value="1"/>
</dbReference>
<dbReference type="NCBIfam" id="TIGR01070">
    <property type="entry name" value="mutS1"/>
    <property type="match status" value="1"/>
</dbReference>
<reference evidence="12 13" key="1">
    <citation type="journal article" date="2013" name="Genome Announc.">
        <title>Draft Genome Sequence of Holospora undulata Strain HU1, a Micronucleus-Specific Symbiont of the Ciliate Paramecium caudatum.</title>
        <authorList>
            <person name="Dohra H."/>
            <person name="Suzuki H."/>
            <person name="Suzuki T."/>
            <person name="Tanaka K."/>
            <person name="Fujishima M."/>
        </authorList>
    </citation>
    <scope>NUCLEOTIDE SEQUENCE [LARGE SCALE GENOMIC DNA]</scope>
    <source>
        <strain evidence="12 13">HU1</strain>
    </source>
</reference>
<evidence type="ECO:0000256" key="10">
    <source>
        <dbReference type="RuleBase" id="RU003756"/>
    </source>
</evidence>
<dbReference type="SUPFAM" id="SSF48334">
    <property type="entry name" value="DNA repair protein MutS, domain III"/>
    <property type="match status" value="1"/>
</dbReference>
<dbReference type="GO" id="GO:0030983">
    <property type="term" value="F:mismatched DNA binding"/>
    <property type="evidence" value="ECO:0007669"/>
    <property type="project" value="InterPro"/>
</dbReference>
<dbReference type="InterPro" id="IPR017261">
    <property type="entry name" value="DNA_mismatch_repair_MutS/MSH"/>
</dbReference>
<keyword evidence="7 10" id="KW-0234">DNA repair</keyword>
<dbReference type="EMBL" id="ARPM03000141">
    <property type="protein sequence ID" value="ETZ04865.1"/>
    <property type="molecule type" value="Genomic_DNA"/>
</dbReference>
<dbReference type="InterPro" id="IPR016151">
    <property type="entry name" value="DNA_mismatch_repair_MutS_N"/>
</dbReference>
<dbReference type="Pfam" id="PF01624">
    <property type="entry name" value="MutS_I"/>
    <property type="match status" value="1"/>
</dbReference>
<dbReference type="InterPro" id="IPR007860">
    <property type="entry name" value="DNA_mmatch_repair_MutS_con_dom"/>
</dbReference>
<dbReference type="SMART" id="SM00534">
    <property type="entry name" value="MUTSac"/>
    <property type="match status" value="1"/>
</dbReference>
<dbReference type="GO" id="GO:0140664">
    <property type="term" value="F:ATP-dependent DNA damage sensor activity"/>
    <property type="evidence" value="ECO:0007669"/>
    <property type="project" value="InterPro"/>
</dbReference>
<keyword evidence="6 10" id="KW-0238">DNA-binding</keyword>
<sequence>MTVVLKETPIMAQYGKIKAQYPDCLVFFRLGDFYELFDEDAKIASKVLQIVLTARHKNSSTPVPMCGVPAHASDTYIAKLVKAGYKVAVCEQLEDEESKDVKGPIHRDVVRVITPGTLTEDTLLDAKENNFLISLVRCDVAKSSVYVLAYVDISTGDFFIQSHPLAELEEALYALNPKEILISEPLWKNDSIPFLLKSWKHAVTILPESRFEIEGCEHRLSMFFQVESTQGLGSFSKAEICAAGVVVDYVVLTQKRQTLKLNRPKHHRQDHWVRLDAFTRKNLEIFETFSGPNQHTLARMMDRTVTAFGARLLTHRLQHPTQDLEILNKRLDSVAYFLQHDENRAGIQALLKNIPDLERIVTRLVNARGHPKEWLSLRQGLGVLPHLECFLESCPQEILPLIPHLTYYNDFYETLCCAFQEEGGGDGWIKPQYSRELEALHHIHQNAAQILEALQRRYIEITGINSLKIKYNRIIGHYIEIPPHSISKMPFEFTLKQTLTTGARYTTGELCDVAAQLETAAQKAQILEEEIIQNFSKSLSQIHENLKQACEFLGILDVSVALAELAHQHHYTRPHLDHSTVFQVEGARHPVIEWVFFHQNQKKFIANHCELTQEQPLWMMTGPNMAGKSTFLRQNALIAFMAHVGSFVPAKFAKIGCVDRIFTRVGANDDLARGQSTFMVEMLETACILNQATKRSFVILDEVGRGTSTRDGLALAWACVEYMVKHLKCRTLFSTHYHELAALSYLPELRFFTFKITEWNEQIIFFHEITEGISDQSYGVHVARLAGIPEAIISRAQDLLQQFPEQKLFLRNQS</sequence>
<organism evidence="12 13">
    <name type="scientific">Holospora undulata HU1</name>
    <dbReference type="NCBI Taxonomy" id="1321371"/>
    <lineage>
        <taxon>Bacteria</taxon>
        <taxon>Pseudomonadati</taxon>
        <taxon>Pseudomonadota</taxon>
        <taxon>Alphaproteobacteria</taxon>
        <taxon>Holosporales</taxon>
        <taxon>Holosporaceae</taxon>
        <taxon>Holospora</taxon>
    </lineage>
</organism>
<evidence type="ECO:0000256" key="3">
    <source>
        <dbReference type="ARBA" id="ARBA00022741"/>
    </source>
</evidence>
<evidence type="ECO:0000256" key="2">
    <source>
        <dbReference type="ARBA" id="ARBA00021982"/>
    </source>
</evidence>
<gene>
    <name evidence="12" type="ORF">K737_300719</name>
</gene>
<dbReference type="Pfam" id="PF00488">
    <property type="entry name" value="MutS_V"/>
    <property type="match status" value="1"/>
</dbReference>
<evidence type="ECO:0000256" key="6">
    <source>
        <dbReference type="ARBA" id="ARBA00023125"/>
    </source>
</evidence>
<evidence type="ECO:0000313" key="13">
    <source>
        <dbReference type="Proteomes" id="UP000026922"/>
    </source>
</evidence>
<keyword evidence="3 10" id="KW-0547">Nucleotide-binding</keyword>
<dbReference type="PROSITE" id="PS00486">
    <property type="entry name" value="DNA_MISMATCH_REPAIR_2"/>
    <property type="match status" value="1"/>
</dbReference>
<evidence type="ECO:0000259" key="11">
    <source>
        <dbReference type="PROSITE" id="PS00486"/>
    </source>
</evidence>
<dbReference type="PANTHER" id="PTHR11361">
    <property type="entry name" value="DNA MISMATCH REPAIR PROTEIN MUTS FAMILY MEMBER"/>
    <property type="match status" value="1"/>
</dbReference>
<evidence type="ECO:0000256" key="1">
    <source>
        <dbReference type="ARBA" id="ARBA00006271"/>
    </source>
</evidence>
<evidence type="ECO:0000313" key="12">
    <source>
        <dbReference type="EMBL" id="ETZ04865.1"/>
    </source>
</evidence>